<keyword evidence="2 6" id="KW-0328">Glycosyltransferase</keyword>
<feature type="domain" description="Glycosyl transferase family 1" evidence="4">
    <location>
        <begin position="208"/>
        <end position="366"/>
    </location>
</feature>
<dbReference type="CDD" id="cd03820">
    <property type="entry name" value="GT4_AmsD-like"/>
    <property type="match status" value="1"/>
</dbReference>
<sequence length="439" mass="48372">MITANNCRVVGAVYADMKISFLIHNAYGIGGTITTTFNLAGALAERHDVEIVSALRHREHPNLVLDPRVRLRALVDLRKEEDHPLHQRPAKVFPSAEYRHRQYSELTDQRIGECLEAIDTDVVIGTRPGLNVHIARQAPQRVLRVGQEHLTLDNHPPALRTALRRAYRRLDVITTVTEADAAAYRRKMWLPGVHVEALPNSVPDPAVPPADGTAKIVIAAGRLVPVKRYDLLIEAFAQVAAAFPDWQLRIYGKGEEQPRLRDLIERLRLWNNVFLMGAATPMEAEWAKGSIGAAASNFEPFGMTIVEAMRCGLPVVSTDCPYGPGEIIEDRADGRLVPVGDADALASALLELVGDDERRRRMGRTALENARRFAPGPVVAQAERLLEDALAARTTSRRTSPPQDHHRSNSALIGRSHAARDAAHAAAVGALRAIRKGRR</sequence>
<keyword evidence="7" id="KW-1185">Reference proteome</keyword>
<evidence type="ECO:0000313" key="6">
    <source>
        <dbReference type="EMBL" id="SOR84213.1"/>
    </source>
</evidence>
<reference evidence="7" key="1">
    <citation type="submission" date="2017-11" db="EMBL/GenBank/DDBJ databases">
        <authorList>
            <person name="Wibberg D."/>
        </authorList>
    </citation>
    <scope>NUCLEOTIDE SEQUENCE [LARGE SCALE GENOMIC DNA]</scope>
</reference>
<dbReference type="InterPro" id="IPR028098">
    <property type="entry name" value="Glyco_trans_4-like_N"/>
</dbReference>
<dbReference type="Pfam" id="PF00534">
    <property type="entry name" value="Glycos_transf_1"/>
    <property type="match status" value="1"/>
</dbReference>
<evidence type="ECO:0000259" key="4">
    <source>
        <dbReference type="Pfam" id="PF00534"/>
    </source>
</evidence>
<dbReference type="InterPro" id="IPR001296">
    <property type="entry name" value="Glyco_trans_1"/>
</dbReference>
<evidence type="ECO:0000256" key="3">
    <source>
        <dbReference type="ARBA" id="ARBA00022679"/>
    </source>
</evidence>
<dbReference type="Proteomes" id="UP000235464">
    <property type="component" value="Chromosome I"/>
</dbReference>
<proteinExistence type="predicted"/>
<name>A0A2N9BLG9_STRCX</name>
<organism evidence="6 7">
    <name type="scientific">Streptomyces chartreusis NRRL 3882</name>
    <dbReference type="NCBI Taxonomy" id="1079985"/>
    <lineage>
        <taxon>Bacteria</taxon>
        <taxon>Bacillati</taxon>
        <taxon>Actinomycetota</taxon>
        <taxon>Actinomycetes</taxon>
        <taxon>Kitasatosporales</taxon>
        <taxon>Streptomycetaceae</taxon>
        <taxon>Streptomyces</taxon>
    </lineage>
</organism>
<feature type="domain" description="Glycosyltransferase subfamily 4-like N-terminal" evidence="5">
    <location>
        <begin position="29"/>
        <end position="202"/>
    </location>
</feature>
<dbReference type="PANTHER" id="PTHR12526:SF627">
    <property type="entry name" value="D-RHAMNOSYLTRANSFERASE WBPZ"/>
    <property type="match status" value="1"/>
</dbReference>
<dbReference type="SUPFAM" id="SSF53756">
    <property type="entry name" value="UDP-Glycosyltransferase/glycogen phosphorylase"/>
    <property type="match status" value="1"/>
</dbReference>
<dbReference type="Gene3D" id="3.40.50.2000">
    <property type="entry name" value="Glycogen Phosphorylase B"/>
    <property type="match status" value="2"/>
</dbReference>
<evidence type="ECO:0000256" key="1">
    <source>
        <dbReference type="ARBA" id="ARBA00021292"/>
    </source>
</evidence>
<gene>
    <name evidence="6" type="primary">tagE</name>
    <name evidence="6" type="ORF">SCNRRL3882_7658</name>
</gene>
<evidence type="ECO:0000313" key="7">
    <source>
        <dbReference type="Proteomes" id="UP000235464"/>
    </source>
</evidence>
<keyword evidence="3 6" id="KW-0808">Transferase</keyword>
<accession>A0A2N9BLG9</accession>
<dbReference type="EMBL" id="LT963352">
    <property type="protein sequence ID" value="SOR84213.1"/>
    <property type="molecule type" value="Genomic_DNA"/>
</dbReference>
<evidence type="ECO:0000256" key="2">
    <source>
        <dbReference type="ARBA" id="ARBA00022676"/>
    </source>
</evidence>
<dbReference type="AlphaFoldDB" id="A0A2N9BLG9"/>
<evidence type="ECO:0000259" key="5">
    <source>
        <dbReference type="Pfam" id="PF13439"/>
    </source>
</evidence>
<dbReference type="PANTHER" id="PTHR12526">
    <property type="entry name" value="GLYCOSYLTRANSFERASE"/>
    <property type="match status" value="1"/>
</dbReference>
<dbReference type="GO" id="GO:0016757">
    <property type="term" value="F:glycosyltransferase activity"/>
    <property type="evidence" value="ECO:0007669"/>
    <property type="project" value="UniProtKB-KW"/>
</dbReference>
<protein>
    <recommendedName>
        <fullName evidence="1">D-inositol 3-phosphate glycosyltransferase</fullName>
    </recommendedName>
</protein>
<dbReference type="Pfam" id="PF13439">
    <property type="entry name" value="Glyco_transf_4"/>
    <property type="match status" value="1"/>
</dbReference>